<dbReference type="SMART" id="SM00342">
    <property type="entry name" value="HTH_ARAC"/>
    <property type="match status" value="1"/>
</dbReference>
<dbReference type="InterPro" id="IPR018060">
    <property type="entry name" value="HTH_AraC"/>
</dbReference>
<name>A0ABT9BPX9_9MICO</name>
<dbReference type="Pfam" id="PF12833">
    <property type="entry name" value="HTH_18"/>
    <property type="match status" value="1"/>
</dbReference>
<dbReference type="Proteomes" id="UP001241072">
    <property type="component" value="Unassembled WGS sequence"/>
</dbReference>
<gene>
    <name evidence="5" type="ORF">Q5716_12450</name>
</gene>
<accession>A0ABT9BPX9</accession>
<evidence type="ECO:0000256" key="3">
    <source>
        <dbReference type="ARBA" id="ARBA00023163"/>
    </source>
</evidence>
<keyword evidence="6" id="KW-1185">Reference proteome</keyword>
<proteinExistence type="predicted"/>
<dbReference type="SUPFAM" id="SSF46689">
    <property type="entry name" value="Homeodomain-like"/>
    <property type="match status" value="1"/>
</dbReference>
<dbReference type="InterPro" id="IPR009057">
    <property type="entry name" value="Homeodomain-like_sf"/>
</dbReference>
<comment type="caution">
    <text evidence="5">The sequence shown here is derived from an EMBL/GenBank/DDBJ whole genome shotgun (WGS) entry which is preliminary data.</text>
</comment>
<dbReference type="PROSITE" id="PS01124">
    <property type="entry name" value="HTH_ARAC_FAMILY_2"/>
    <property type="match status" value="1"/>
</dbReference>
<evidence type="ECO:0000313" key="5">
    <source>
        <dbReference type="EMBL" id="MDO7883040.1"/>
    </source>
</evidence>
<evidence type="ECO:0000259" key="4">
    <source>
        <dbReference type="PROSITE" id="PS01124"/>
    </source>
</evidence>
<keyword evidence="2" id="KW-0238">DNA-binding</keyword>
<dbReference type="RefSeq" id="WP_305003470.1">
    <property type="nucleotide sequence ID" value="NZ_JAUQUB010000003.1"/>
</dbReference>
<keyword evidence="3" id="KW-0804">Transcription</keyword>
<protein>
    <submittedName>
        <fullName evidence="5">Helix-turn-helix domain-containing protein</fullName>
    </submittedName>
</protein>
<organism evidence="5 6">
    <name type="scientific">Antiquaquibacter soli</name>
    <dbReference type="NCBI Taxonomy" id="3064523"/>
    <lineage>
        <taxon>Bacteria</taxon>
        <taxon>Bacillati</taxon>
        <taxon>Actinomycetota</taxon>
        <taxon>Actinomycetes</taxon>
        <taxon>Micrococcales</taxon>
        <taxon>Microbacteriaceae</taxon>
        <taxon>Antiquaquibacter</taxon>
    </lineage>
</organism>
<evidence type="ECO:0000256" key="2">
    <source>
        <dbReference type="ARBA" id="ARBA00023125"/>
    </source>
</evidence>
<evidence type="ECO:0000256" key="1">
    <source>
        <dbReference type="ARBA" id="ARBA00023015"/>
    </source>
</evidence>
<reference evidence="5 6" key="1">
    <citation type="submission" date="2023-07" db="EMBL/GenBank/DDBJ databases">
        <title>Protaetiibacter sp. nov WY-16 isolated from soil.</title>
        <authorList>
            <person name="Liu B."/>
            <person name="Wan Y."/>
        </authorList>
    </citation>
    <scope>NUCLEOTIDE SEQUENCE [LARGE SCALE GENOMIC DNA]</scope>
    <source>
        <strain evidence="5 6">WY-16</strain>
    </source>
</reference>
<dbReference type="Gene3D" id="1.10.10.60">
    <property type="entry name" value="Homeodomain-like"/>
    <property type="match status" value="1"/>
</dbReference>
<evidence type="ECO:0000313" key="6">
    <source>
        <dbReference type="Proteomes" id="UP001241072"/>
    </source>
</evidence>
<dbReference type="PANTHER" id="PTHR46796">
    <property type="entry name" value="HTH-TYPE TRANSCRIPTIONAL ACTIVATOR RHAS-RELATED"/>
    <property type="match status" value="1"/>
</dbReference>
<feature type="domain" description="HTH araC/xylS-type" evidence="4">
    <location>
        <begin position="171"/>
        <end position="269"/>
    </location>
</feature>
<dbReference type="InterPro" id="IPR050204">
    <property type="entry name" value="AraC_XylS_family_regulators"/>
</dbReference>
<keyword evidence="1" id="KW-0805">Transcription regulation</keyword>
<sequence length="273" mass="29516">MPDLVEPAQHGDTFGFSAWRGRPWVMPAPHAHNDIEINVCPDELVYESGGRTTVFPAGVPCAFWGARPHQLIQAGDDFAFVTVPLAQFMSWGVHESIADGLLHGALLIGDDRMPLLDSFERWAHDLGSPSALGHRAAALEVEALLYRMAGGTWASTVPAGDRSSRDLDRASRMASFIAEHAGEDIRLADIAASIPLHQNRASALFRSVFGTSVTAYLGQFRVAEAQRLLLTTDLTSAAVAGRAGFQSLSAYHETFVRVAGVTPSQWRAANRRG</sequence>
<dbReference type="EMBL" id="JAUQUB010000003">
    <property type="protein sequence ID" value="MDO7883040.1"/>
    <property type="molecule type" value="Genomic_DNA"/>
</dbReference>